<dbReference type="InterPro" id="IPR041577">
    <property type="entry name" value="RT_RNaseH_2"/>
</dbReference>
<dbReference type="PROSITE" id="PS50994">
    <property type="entry name" value="INTEGRASE"/>
    <property type="match status" value="1"/>
</dbReference>
<feature type="domain" description="Integrase catalytic" evidence="2">
    <location>
        <begin position="582"/>
        <end position="748"/>
    </location>
</feature>
<dbReference type="PANTHER" id="PTHR37984">
    <property type="entry name" value="PROTEIN CBG26694"/>
    <property type="match status" value="1"/>
</dbReference>
<dbReference type="InterPro" id="IPR001584">
    <property type="entry name" value="Integrase_cat-core"/>
</dbReference>
<dbReference type="InterPro" id="IPR000477">
    <property type="entry name" value="RT_dom"/>
</dbReference>
<dbReference type="CDD" id="cd01647">
    <property type="entry name" value="RT_LTR"/>
    <property type="match status" value="1"/>
</dbReference>
<dbReference type="Proteomes" id="UP001151760">
    <property type="component" value="Unassembled WGS sequence"/>
</dbReference>
<dbReference type="InterPro" id="IPR043502">
    <property type="entry name" value="DNA/RNA_pol_sf"/>
</dbReference>
<dbReference type="Gene3D" id="3.30.420.10">
    <property type="entry name" value="Ribonuclease H-like superfamily/Ribonuclease H"/>
    <property type="match status" value="1"/>
</dbReference>
<dbReference type="Gene3D" id="3.30.70.270">
    <property type="match status" value="2"/>
</dbReference>
<reference evidence="3" key="2">
    <citation type="submission" date="2022-01" db="EMBL/GenBank/DDBJ databases">
        <authorList>
            <person name="Yamashiro T."/>
            <person name="Shiraishi A."/>
            <person name="Satake H."/>
            <person name="Nakayama K."/>
        </authorList>
    </citation>
    <scope>NUCLEOTIDE SEQUENCE</scope>
</reference>
<dbReference type="InterPro" id="IPR036397">
    <property type="entry name" value="RNaseH_sf"/>
</dbReference>
<keyword evidence="4" id="KW-1185">Reference proteome</keyword>
<dbReference type="SUPFAM" id="SSF53098">
    <property type="entry name" value="Ribonuclease H-like"/>
    <property type="match status" value="1"/>
</dbReference>
<evidence type="ECO:0000256" key="1">
    <source>
        <dbReference type="ARBA" id="ARBA00023268"/>
    </source>
</evidence>
<proteinExistence type="predicted"/>
<dbReference type="Pfam" id="PF00078">
    <property type="entry name" value="RVT_1"/>
    <property type="match status" value="1"/>
</dbReference>
<evidence type="ECO:0000313" key="3">
    <source>
        <dbReference type="EMBL" id="GJS51779.1"/>
    </source>
</evidence>
<dbReference type="PANTHER" id="PTHR37984:SF5">
    <property type="entry name" value="PROTEIN NYNRIN-LIKE"/>
    <property type="match status" value="1"/>
</dbReference>
<dbReference type="Gene3D" id="1.10.340.70">
    <property type="match status" value="1"/>
</dbReference>
<protein>
    <submittedName>
        <fullName evidence="3">Ty3-gypsy retrotransposon protein</fullName>
    </submittedName>
</protein>
<evidence type="ECO:0000313" key="4">
    <source>
        <dbReference type="Proteomes" id="UP001151760"/>
    </source>
</evidence>
<comment type="caution">
    <text evidence="3">The sequence shown here is derived from an EMBL/GenBank/DDBJ whole genome shotgun (WGS) entry which is preliminary data.</text>
</comment>
<gene>
    <name evidence="3" type="ORF">Tco_0625141</name>
</gene>
<dbReference type="Pfam" id="PF17921">
    <property type="entry name" value="Integrase_H2C2"/>
    <property type="match status" value="1"/>
</dbReference>
<dbReference type="InterPro" id="IPR043128">
    <property type="entry name" value="Rev_trsase/Diguanyl_cyclase"/>
</dbReference>
<name>A0ABQ4WG38_9ASTR</name>
<dbReference type="InterPro" id="IPR005162">
    <property type="entry name" value="Retrotrans_gag_dom"/>
</dbReference>
<dbReference type="SUPFAM" id="SSF56672">
    <property type="entry name" value="DNA/RNA polymerases"/>
    <property type="match status" value="1"/>
</dbReference>
<dbReference type="Pfam" id="PF03732">
    <property type="entry name" value="Retrotrans_gag"/>
    <property type="match status" value="1"/>
</dbReference>
<dbReference type="InterPro" id="IPR012337">
    <property type="entry name" value="RNaseH-like_sf"/>
</dbReference>
<organism evidence="3 4">
    <name type="scientific">Tanacetum coccineum</name>
    <dbReference type="NCBI Taxonomy" id="301880"/>
    <lineage>
        <taxon>Eukaryota</taxon>
        <taxon>Viridiplantae</taxon>
        <taxon>Streptophyta</taxon>
        <taxon>Embryophyta</taxon>
        <taxon>Tracheophyta</taxon>
        <taxon>Spermatophyta</taxon>
        <taxon>Magnoliopsida</taxon>
        <taxon>eudicotyledons</taxon>
        <taxon>Gunneridae</taxon>
        <taxon>Pentapetalae</taxon>
        <taxon>asterids</taxon>
        <taxon>campanulids</taxon>
        <taxon>Asterales</taxon>
        <taxon>Asteraceae</taxon>
        <taxon>Asteroideae</taxon>
        <taxon>Anthemideae</taxon>
        <taxon>Anthemidinae</taxon>
        <taxon>Tanacetum</taxon>
    </lineage>
</organism>
<evidence type="ECO:0000259" key="2">
    <source>
        <dbReference type="PROSITE" id="PS50994"/>
    </source>
</evidence>
<dbReference type="Gene3D" id="3.10.10.10">
    <property type="entry name" value="HIV Type 1 Reverse Transcriptase, subunit A, domain 1"/>
    <property type="match status" value="1"/>
</dbReference>
<dbReference type="Pfam" id="PF17919">
    <property type="entry name" value="RT_RNaseH_2"/>
    <property type="match status" value="1"/>
</dbReference>
<accession>A0ABQ4WG38</accession>
<dbReference type="InterPro" id="IPR041588">
    <property type="entry name" value="Integrase_H2C2"/>
</dbReference>
<sequence length="796" mass="91033">MFKNNQLSTWNAFTTAVQLCFGPSSYDNHEAAFFKLKQTSSVTEYQRLFEKICYRVSSLAPSSILNCFISRLKYEIQRELKLLKPTTITEAIGQAKLIEDKLRDYKPVWQPYRPTISHKVSQTDTPLLPSPPISNRSLQATPTLHNQHLLNTPLKFLIKRLSFAEQQERRARGLCFNFDEKYRPSHRCSPGEYLILEPEEPDPSPPLITEYDSLLDPPYPLLPPPSLVNSNTTQDNIYFQLSTCIGWFTFPMYPSFMWFPIPTVDELLDELYGAQFFSKIDLRSGYHQIRVANDDTHKTAFRMVDGHFEFLVIPFGLTNAPSTFQSAMNDLFRSVLRQFVLPSKCVFGVSEVSFLGHIIDAHGLHDEPDKGYVAIAIHLTELLKSGSFHWNPEATHAFNRLKEAMVSLHVLALPDFTKPFDVETDASGFAIGAVLSQRLFKLQTSNVGLQSYLAMIMRSFIVRAEQTMLLMLYLVVHTLSFYPYMDFQLLDNLRSYYSSTKMGQQLVSKLTSTLSETNFYQFRDRLLYFKGKLFIPEATGMRSELLKEFHSTPVAGHSGIRAMIARLAASFYWPNLAKSVKTFIQEFWDDISMDFITHLPPSGGNTSIWVVVDRLSKYAHFIALPTSTNASKLASMFATNIFKLYGNPKVIVSDRDRLFMSEFWRHLFKLQGNTLKFNSAYHLQTDGQTEVLNRCLETYLCFLLVMSLNTGLNYYIGLSIDEVLVQWDNAPADEATWEDRDTFLKTFPTFDLEDKVGVEGESSDTGHHEAQLEGVQLVGVNAKRQSKKPAWMSDYV</sequence>
<keyword evidence="1" id="KW-0511">Multifunctional enzyme</keyword>
<dbReference type="EMBL" id="BQNB010008609">
    <property type="protein sequence ID" value="GJS51779.1"/>
    <property type="molecule type" value="Genomic_DNA"/>
</dbReference>
<dbReference type="InterPro" id="IPR050951">
    <property type="entry name" value="Retrovirus_Pol_polyprotein"/>
</dbReference>
<reference evidence="3" key="1">
    <citation type="journal article" date="2022" name="Int. J. Mol. Sci.">
        <title>Draft Genome of Tanacetum Coccineum: Genomic Comparison of Closely Related Tanacetum-Family Plants.</title>
        <authorList>
            <person name="Yamashiro T."/>
            <person name="Shiraishi A."/>
            <person name="Nakayama K."/>
            <person name="Satake H."/>
        </authorList>
    </citation>
    <scope>NUCLEOTIDE SEQUENCE</scope>
</reference>